<evidence type="ECO:0000313" key="1">
    <source>
        <dbReference type="EMBL" id="QBP07059.1"/>
    </source>
</evidence>
<sequence length="102" mass="11362">MAVSKAGTRSRLSELHRMFTEALIEELRQAGEDAVPLPAADKSVIAKFLKDNDITADADSEEMQELRDEFDDELAARREARKKEILNKISGSDSEDLLEGIV</sequence>
<accession>A0A482IIX1</accession>
<keyword evidence="2" id="KW-1185">Reference proteome</keyword>
<protein>
    <submittedName>
        <fullName evidence="1">Terminase small subunit</fullName>
    </submittedName>
</protein>
<name>A0A482IIX1_9CAUD</name>
<dbReference type="EMBL" id="MK598851">
    <property type="protein sequence ID" value="QBP07059.1"/>
    <property type="molecule type" value="Genomic_DNA"/>
</dbReference>
<organism evidence="1 2">
    <name type="scientific">Escherichia phage Minorna</name>
    <dbReference type="NCBI Taxonomy" id="2547246"/>
    <lineage>
        <taxon>Viruses</taxon>
        <taxon>Duplodnaviria</taxon>
        <taxon>Heunggongvirae</taxon>
        <taxon>Uroviricota</taxon>
        <taxon>Caudoviricetes</taxon>
        <taxon>Autographivirales</taxon>
        <taxon>Autoscriptoviridae</taxon>
        <taxon>Slopekvirinae</taxon>
        <taxon>Drulisvirus</taxon>
        <taxon>Drulisvirus minorna</taxon>
    </lineage>
</organism>
<dbReference type="Pfam" id="PF11123">
    <property type="entry name" value="DNA_Packaging_2"/>
    <property type="match status" value="1"/>
</dbReference>
<evidence type="ECO:0000313" key="2">
    <source>
        <dbReference type="Proteomes" id="UP000295767"/>
    </source>
</evidence>
<dbReference type="Proteomes" id="UP000295767">
    <property type="component" value="Segment"/>
</dbReference>
<reference evidence="2" key="1">
    <citation type="submission" date="2019-03" db="EMBL/GenBank/DDBJ databases">
        <title>Complete Genome Sequence of Escherichia coli Myophage Minorna.</title>
        <authorList>
            <person name="Rogers K."/>
            <person name="Williams Z."/>
            <person name="Min L."/>
            <person name="Newkirk H."/>
            <person name="Liu M."/>
            <person name="Ramsey J."/>
        </authorList>
    </citation>
    <scope>NUCLEOTIDE SEQUENCE [LARGE SCALE GENOMIC DNA]</scope>
</reference>
<dbReference type="InterPro" id="IPR024345">
    <property type="entry name" value="DNA_matur_Phage_T7-like"/>
</dbReference>
<gene>
    <name evidence="1" type="ORF">CPT_Minorna_008</name>
</gene>
<proteinExistence type="predicted"/>